<comment type="caution">
    <text evidence="1">The sequence shown here is derived from an EMBL/GenBank/DDBJ whole genome shotgun (WGS) entry which is preliminary data.</text>
</comment>
<dbReference type="InterPro" id="IPR052050">
    <property type="entry name" value="SecEffector_AnkRepeat"/>
</dbReference>
<dbReference type="Gene3D" id="1.25.40.20">
    <property type="entry name" value="Ankyrin repeat-containing domain"/>
    <property type="match status" value="1"/>
</dbReference>
<proteinExistence type="predicted"/>
<dbReference type="PANTHER" id="PTHR46586">
    <property type="entry name" value="ANKYRIN REPEAT-CONTAINING PROTEIN"/>
    <property type="match status" value="1"/>
</dbReference>
<feature type="non-terminal residue" evidence="1">
    <location>
        <position position="215"/>
    </location>
</feature>
<dbReference type="InterPro" id="IPR036770">
    <property type="entry name" value="Ankyrin_rpt-contain_sf"/>
</dbReference>
<dbReference type="AlphaFoldDB" id="A0A421G4R3"/>
<dbReference type="Proteomes" id="UP000284657">
    <property type="component" value="Unassembled WGS sequence"/>
</dbReference>
<dbReference type="EMBL" id="MBAD02000695">
    <property type="protein sequence ID" value="RLN63897.1"/>
    <property type="molecule type" value="Genomic_DNA"/>
</dbReference>
<accession>A0A421G4R3</accession>
<dbReference type="SUPFAM" id="SSF140860">
    <property type="entry name" value="Pseudo ankyrin repeat-like"/>
    <property type="match status" value="1"/>
</dbReference>
<dbReference type="PANTHER" id="PTHR46586:SF3">
    <property type="entry name" value="ANKYRIN REPEAT-CONTAINING PROTEIN"/>
    <property type="match status" value="1"/>
</dbReference>
<organism evidence="1 2">
    <name type="scientific">Phytophthora kernoviae</name>
    <dbReference type="NCBI Taxonomy" id="325452"/>
    <lineage>
        <taxon>Eukaryota</taxon>
        <taxon>Sar</taxon>
        <taxon>Stramenopiles</taxon>
        <taxon>Oomycota</taxon>
        <taxon>Peronosporomycetes</taxon>
        <taxon>Peronosporales</taxon>
        <taxon>Peronosporaceae</taxon>
        <taxon>Phytophthora</taxon>
    </lineage>
</organism>
<evidence type="ECO:0000313" key="1">
    <source>
        <dbReference type="EMBL" id="RLN63897.1"/>
    </source>
</evidence>
<gene>
    <name evidence="1" type="ORF">BBJ29_004784</name>
</gene>
<evidence type="ECO:0000313" key="2">
    <source>
        <dbReference type="Proteomes" id="UP000284657"/>
    </source>
</evidence>
<protein>
    <submittedName>
        <fullName evidence="1">Uncharacterized protein</fullName>
    </submittedName>
</protein>
<sequence length="215" mass="25085">MIHAFIDTVSRFALPNVLEEKRTHLFYWVLHAVDESSSLVYHEKLRQYRKAMRLIPDAMEEGALEAVQQLYNRWAMKSAVENNELEIVKWLHNHRGENYSGVVDGVALAGHLEMLRWLHANSNAENGHVHVMRFLDANYSLCWPHSAINLAMKNERMEAVKWLHYHLKQPLSPECVVDAARNDHIAVLEFVRMNSNFANNPEVYDMERFHSNPEV</sequence>
<reference evidence="1 2" key="1">
    <citation type="submission" date="2018-07" db="EMBL/GenBank/DDBJ databases">
        <title>Genome sequencing of oomycete isolates from Chile give support for New Zealand origin for Phytophthora kernoviae and make available the first Nothophytophthora sp. genome.</title>
        <authorList>
            <person name="Studholme D.J."/>
            <person name="Sanfuentes E."/>
            <person name="Panda P."/>
            <person name="Hill R."/>
            <person name="Sambles C."/>
            <person name="Grant M."/>
            <person name="Williams N.M."/>
            <person name="Mcdougal R.L."/>
        </authorList>
    </citation>
    <scope>NUCLEOTIDE SEQUENCE [LARGE SCALE GENOMIC DNA]</scope>
    <source>
        <strain evidence="1">Chile7</strain>
    </source>
</reference>
<name>A0A421G4R3_9STRA</name>